<reference evidence="1" key="1">
    <citation type="journal article" date="2014" name="Front. Microbiol.">
        <title>High frequency of phylogenetically diverse reductive dehalogenase-homologous genes in deep subseafloor sedimentary metagenomes.</title>
        <authorList>
            <person name="Kawai M."/>
            <person name="Futagami T."/>
            <person name="Toyoda A."/>
            <person name="Takaki Y."/>
            <person name="Nishi S."/>
            <person name="Hori S."/>
            <person name="Arai W."/>
            <person name="Tsubouchi T."/>
            <person name="Morono Y."/>
            <person name="Uchiyama I."/>
            <person name="Ito T."/>
            <person name="Fujiyama A."/>
            <person name="Inagaki F."/>
            <person name="Takami H."/>
        </authorList>
    </citation>
    <scope>NUCLEOTIDE SEQUENCE</scope>
    <source>
        <strain evidence="1">Expedition CK06-06</strain>
    </source>
</reference>
<proteinExistence type="predicted"/>
<accession>X1PWL4</accession>
<name>X1PWL4_9ZZZZ</name>
<organism evidence="1">
    <name type="scientific">marine sediment metagenome</name>
    <dbReference type="NCBI Taxonomy" id="412755"/>
    <lineage>
        <taxon>unclassified sequences</taxon>
        <taxon>metagenomes</taxon>
        <taxon>ecological metagenomes</taxon>
    </lineage>
</organism>
<comment type="caution">
    <text evidence="1">The sequence shown here is derived from an EMBL/GenBank/DDBJ whole genome shotgun (WGS) entry which is preliminary data.</text>
</comment>
<dbReference type="InterPro" id="IPR011990">
    <property type="entry name" value="TPR-like_helical_dom_sf"/>
</dbReference>
<dbReference type="SUPFAM" id="SSF48452">
    <property type="entry name" value="TPR-like"/>
    <property type="match status" value="1"/>
</dbReference>
<sequence length="103" mass="11775">MTSDRSKTIEKCRKRYLNEYKYIHKKDDRITIFEEISEKAAAAGATAWKKFADGTSAYLKEEHEAALALFDESIALDQEFAYPLNGKGNVFSDQKRYDEALVA</sequence>
<protein>
    <submittedName>
        <fullName evidence="1">Uncharacterized protein</fullName>
    </submittedName>
</protein>
<dbReference type="EMBL" id="BARV01039579">
    <property type="protein sequence ID" value="GAI46946.1"/>
    <property type="molecule type" value="Genomic_DNA"/>
</dbReference>
<evidence type="ECO:0000313" key="1">
    <source>
        <dbReference type="EMBL" id="GAI46946.1"/>
    </source>
</evidence>
<dbReference type="Gene3D" id="1.25.40.10">
    <property type="entry name" value="Tetratricopeptide repeat domain"/>
    <property type="match status" value="1"/>
</dbReference>
<dbReference type="AlphaFoldDB" id="X1PWL4"/>
<feature type="non-terminal residue" evidence="1">
    <location>
        <position position="103"/>
    </location>
</feature>
<gene>
    <name evidence="1" type="ORF">S06H3_60624</name>
</gene>